<evidence type="ECO:0000256" key="2">
    <source>
        <dbReference type="ARBA" id="ARBA00025798"/>
    </source>
</evidence>
<comment type="caution">
    <text evidence="5">The sequence shown here is derived from an EMBL/GenBank/DDBJ whole genome shotgun (WGS) entry which is preliminary data.</text>
</comment>
<dbReference type="Pfam" id="PF00403">
    <property type="entry name" value="HMA"/>
    <property type="match status" value="1"/>
</dbReference>
<dbReference type="CDD" id="cd00305">
    <property type="entry name" value="Cu-Zn_Superoxide_Dismutase"/>
    <property type="match status" value="1"/>
</dbReference>
<proteinExistence type="inferred from homology"/>
<dbReference type="Pfam" id="PF00080">
    <property type="entry name" value="Sod_Cu"/>
    <property type="match status" value="1"/>
</dbReference>
<sequence length="240" mass="26033">MDAKPRMEFAVDMKCDSCADIVKNALKTRDVEVVMLDVKKQLLVVESQLSFKEILTLIEDTGKRAVLMGYGSNVSSSLGAAVAEISEGTIDGLTPGKHGLNVHEYGDLSDGCRSCGNHFNPHNFGHGGINSEERHVGDLGNISAQINGRSSFRLLDSRINVWDIIGRSLVVHEKEDDLGSGQNERSKVDGNSGPGIACGIIARSSGLFQNAKRLCTCDGVPLWDEREVPIVGKERTRQKL</sequence>
<evidence type="ECO:0000313" key="6">
    <source>
        <dbReference type="Proteomes" id="UP001642483"/>
    </source>
</evidence>
<dbReference type="InterPro" id="IPR006121">
    <property type="entry name" value="HMA_dom"/>
</dbReference>
<gene>
    <name evidence="5" type="ORF">CVLEPA_LOCUS25861</name>
</gene>
<dbReference type="PANTHER" id="PTHR10003">
    <property type="entry name" value="SUPEROXIDE DISMUTASE CU-ZN -RELATED"/>
    <property type="match status" value="1"/>
</dbReference>
<dbReference type="InterPro" id="IPR036163">
    <property type="entry name" value="HMA_dom_sf"/>
</dbReference>
<dbReference type="EMBL" id="CAWYQH010000130">
    <property type="protein sequence ID" value="CAK8692609.1"/>
    <property type="molecule type" value="Genomic_DNA"/>
</dbReference>
<dbReference type="Gene3D" id="2.60.40.200">
    <property type="entry name" value="Superoxide dismutase, copper/zinc binding domain"/>
    <property type="match status" value="1"/>
</dbReference>
<accession>A0ABP0GPR0</accession>
<reference evidence="5 6" key="1">
    <citation type="submission" date="2024-02" db="EMBL/GenBank/DDBJ databases">
        <authorList>
            <person name="Daric V."/>
            <person name="Darras S."/>
        </authorList>
    </citation>
    <scope>NUCLEOTIDE SEQUENCE [LARGE SCALE GENOMIC DNA]</scope>
</reference>
<evidence type="ECO:0000256" key="1">
    <source>
        <dbReference type="ARBA" id="ARBA00001973"/>
    </source>
</evidence>
<comment type="cofactor">
    <cofactor evidence="1">
        <name>Cu(2+)</name>
        <dbReference type="ChEBI" id="CHEBI:29036"/>
    </cofactor>
</comment>
<dbReference type="InterPro" id="IPR001424">
    <property type="entry name" value="SOD_Cu_Zn_dom"/>
</dbReference>
<dbReference type="SUPFAM" id="SSF49329">
    <property type="entry name" value="Cu,Zn superoxide dismutase-like"/>
    <property type="match status" value="1"/>
</dbReference>
<name>A0ABP0GPR0_CLALP</name>
<dbReference type="Proteomes" id="UP001642483">
    <property type="component" value="Unassembled WGS sequence"/>
</dbReference>
<keyword evidence="6" id="KW-1185">Reference proteome</keyword>
<dbReference type="Gene3D" id="3.30.70.100">
    <property type="match status" value="1"/>
</dbReference>
<dbReference type="InterPro" id="IPR036423">
    <property type="entry name" value="SOD-like_Cu/Zn_dom_sf"/>
</dbReference>
<evidence type="ECO:0000259" key="4">
    <source>
        <dbReference type="PROSITE" id="PS50846"/>
    </source>
</evidence>
<organism evidence="5 6">
    <name type="scientific">Clavelina lepadiformis</name>
    <name type="common">Light-bulb sea squirt</name>
    <name type="synonym">Ascidia lepadiformis</name>
    <dbReference type="NCBI Taxonomy" id="159417"/>
    <lineage>
        <taxon>Eukaryota</taxon>
        <taxon>Metazoa</taxon>
        <taxon>Chordata</taxon>
        <taxon>Tunicata</taxon>
        <taxon>Ascidiacea</taxon>
        <taxon>Aplousobranchia</taxon>
        <taxon>Clavelinidae</taxon>
        <taxon>Clavelina</taxon>
    </lineage>
</organism>
<comment type="similarity">
    <text evidence="2">In the C-terminal section; belongs to the Cu-Zn superoxide dismutase family.</text>
</comment>
<dbReference type="PROSITE" id="PS50846">
    <property type="entry name" value="HMA_2"/>
    <property type="match status" value="1"/>
</dbReference>
<dbReference type="InterPro" id="IPR024134">
    <property type="entry name" value="SOD_Cu/Zn_/chaperone"/>
</dbReference>
<protein>
    <recommendedName>
        <fullName evidence="3">Superoxide dismutase copper chaperone</fullName>
    </recommendedName>
</protein>
<dbReference type="PRINTS" id="PR00068">
    <property type="entry name" value="CUZNDISMTASE"/>
</dbReference>
<dbReference type="CDD" id="cd00371">
    <property type="entry name" value="HMA"/>
    <property type="match status" value="1"/>
</dbReference>
<feature type="domain" description="HMA" evidence="4">
    <location>
        <begin position="4"/>
        <end position="66"/>
    </location>
</feature>
<evidence type="ECO:0000256" key="3">
    <source>
        <dbReference type="ARBA" id="ARBA00032899"/>
    </source>
</evidence>
<evidence type="ECO:0000313" key="5">
    <source>
        <dbReference type="EMBL" id="CAK8692609.1"/>
    </source>
</evidence>
<dbReference type="SUPFAM" id="SSF55008">
    <property type="entry name" value="HMA, heavy metal-associated domain"/>
    <property type="match status" value="1"/>
</dbReference>